<accession>A0AAV4FKA0</accession>
<evidence type="ECO:0000313" key="3">
    <source>
        <dbReference type="EMBL" id="GFR73441.1"/>
    </source>
</evidence>
<keyword evidence="4" id="KW-1185">Reference proteome</keyword>
<organism evidence="3 4">
    <name type="scientific">Elysia marginata</name>
    <dbReference type="NCBI Taxonomy" id="1093978"/>
    <lineage>
        <taxon>Eukaryota</taxon>
        <taxon>Metazoa</taxon>
        <taxon>Spiralia</taxon>
        <taxon>Lophotrochozoa</taxon>
        <taxon>Mollusca</taxon>
        <taxon>Gastropoda</taxon>
        <taxon>Heterobranchia</taxon>
        <taxon>Euthyneura</taxon>
        <taxon>Panpulmonata</taxon>
        <taxon>Sacoglossa</taxon>
        <taxon>Placobranchoidea</taxon>
        <taxon>Plakobranchidae</taxon>
        <taxon>Elysia</taxon>
    </lineage>
</organism>
<dbReference type="InterPro" id="IPR029526">
    <property type="entry name" value="PGBD"/>
</dbReference>
<feature type="domain" description="PiggyBac transposable element-derived protein 4 C-terminal zinc-finger" evidence="1">
    <location>
        <begin position="211"/>
        <end position="254"/>
    </location>
</feature>
<proteinExistence type="predicted"/>
<dbReference type="EMBL" id="BMAT01000804">
    <property type="protein sequence ID" value="GFR73441.1"/>
    <property type="molecule type" value="Genomic_DNA"/>
</dbReference>
<gene>
    <name evidence="3" type="ORF">ElyMa_000405200</name>
</gene>
<evidence type="ECO:0000259" key="2">
    <source>
        <dbReference type="Pfam" id="PF13843"/>
    </source>
</evidence>
<dbReference type="PANTHER" id="PTHR46599:SF3">
    <property type="entry name" value="PIGGYBAC TRANSPOSABLE ELEMENT-DERIVED PROTEIN 4"/>
    <property type="match status" value="1"/>
</dbReference>
<dbReference type="Pfam" id="PF13843">
    <property type="entry name" value="DDE_Tnp_1_7"/>
    <property type="match status" value="1"/>
</dbReference>
<sequence>MLLKRAWFGIKIFCLTDKNGYLHSFSVYTGKQDPLYNVDSLVPEDAVNLSLTAKTTLALMGPFLDKGYHLYIDNWYTSVPLIEYLHRRRTVVTETARCDRVPKALKNLPVANGHTSCLCKGPLLAQKFSDKKMVYMMTTGHTAHTMTRARRGGTEQALPVSINAHNKNMGGVDRLDQLNGPYDCDFIAAQMNENLLRLTGRHFIEQIPSTAKERPQKRCRVCSKKGVRRDVRYHCPDCPSKPGLCLQGCFRAYHTLECYWE</sequence>
<dbReference type="AlphaFoldDB" id="A0AAV4FKA0"/>
<evidence type="ECO:0000313" key="4">
    <source>
        <dbReference type="Proteomes" id="UP000762676"/>
    </source>
</evidence>
<protein>
    <submittedName>
        <fullName evidence="3">PiggyBac transposase Kobuta</fullName>
    </submittedName>
</protein>
<evidence type="ECO:0000259" key="1">
    <source>
        <dbReference type="Pfam" id="PF13842"/>
    </source>
</evidence>
<feature type="domain" description="PiggyBac transposable element-derived protein" evidence="2">
    <location>
        <begin position="5"/>
        <end position="193"/>
    </location>
</feature>
<name>A0AAV4FKA0_9GAST</name>
<reference evidence="3 4" key="1">
    <citation type="journal article" date="2021" name="Elife">
        <title>Chloroplast acquisition without the gene transfer in kleptoplastic sea slugs, Plakobranchus ocellatus.</title>
        <authorList>
            <person name="Maeda T."/>
            <person name="Takahashi S."/>
            <person name="Yoshida T."/>
            <person name="Shimamura S."/>
            <person name="Takaki Y."/>
            <person name="Nagai Y."/>
            <person name="Toyoda A."/>
            <person name="Suzuki Y."/>
            <person name="Arimoto A."/>
            <person name="Ishii H."/>
            <person name="Satoh N."/>
            <person name="Nishiyama T."/>
            <person name="Hasebe M."/>
            <person name="Maruyama T."/>
            <person name="Minagawa J."/>
            <person name="Obokata J."/>
            <person name="Shigenobu S."/>
        </authorList>
    </citation>
    <scope>NUCLEOTIDE SEQUENCE [LARGE SCALE GENOMIC DNA]</scope>
</reference>
<dbReference type="Proteomes" id="UP000762676">
    <property type="component" value="Unassembled WGS sequence"/>
</dbReference>
<dbReference type="Pfam" id="PF13842">
    <property type="entry name" value="zf-Tnp_2"/>
    <property type="match status" value="1"/>
</dbReference>
<comment type="caution">
    <text evidence="3">The sequence shown here is derived from an EMBL/GenBank/DDBJ whole genome shotgun (WGS) entry which is preliminary data.</text>
</comment>
<dbReference type="PANTHER" id="PTHR46599">
    <property type="entry name" value="PIGGYBAC TRANSPOSABLE ELEMENT-DERIVED PROTEIN 4"/>
    <property type="match status" value="1"/>
</dbReference>
<dbReference type="InterPro" id="IPR032718">
    <property type="entry name" value="PGBD4_Znf_C"/>
</dbReference>